<evidence type="ECO:0000313" key="3">
    <source>
        <dbReference type="Proteomes" id="UP001292094"/>
    </source>
</evidence>
<dbReference type="Proteomes" id="UP001292094">
    <property type="component" value="Unassembled WGS sequence"/>
</dbReference>
<evidence type="ECO:0000313" key="2">
    <source>
        <dbReference type="EMBL" id="KAK4305203.1"/>
    </source>
</evidence>
<keyword evidence="3" id="KW-1185">Reference proteome</keyword>
<name>A0AAE1PB87_9EUCA</name>
<comment type="caution">
    <text evidence="2">The sequence shown here is derived from an EMBL/GenBank/DDBJ whole genome shotgun (WGS) entry which is preliminary data.</text>
</comment>
<protein>
    <recommendedName>
        <fullName evidence="4">Transposase Helix-turn-helix domain-containing protein</fullName>
    </recommendedName>
</protein>
<feature type="transmembrane region" description="Helical" evidence="1">
    <location>
        <begin position="6"/>
        <end position="21"/>
    </location>
</feature>
<keyword evidence="1" id="KW-0472">Membrane</keyword>
<dbReference type="EMBL" id="JAWZYT010002314">
    <property type="protein sequence ID" value="KAK4305203.1"/>
    <property type="molecule type" value="Genomic_DNA"/>
</dbReference>
<gene>
    <name evidence="2" type="ORF">Pmani_022882</name>
</gene>
<reference evidence="2" key="1">
    <citation type="submission" date="2023-11" db="EMBL/GenBank/DDBJ databases">
        <title>Genome assemblies of two species of porcelain crab, Petrolisthes cinctipes and Petrolisthes manimaculis (Anomura: Porcellanidae).</title>
        <authorList>
            <person name="Angst P."/>
        </authorList>
    </citation>
    <scope>NUCLEOTIDE SEQUENCE</scope>
    <source>
        <strain evidence="2">PB745_02</strain>
        <tissue evidence="2">Gill</tissue>
    </source>
</reference>
<proteinExistence type="predicted"/>
<dbReference type="AlphaFoldDB" id="A0AAE1PB87"/>
<sequence length="171" mass="19297">MPAISVEVATAASVFYLALLLKSRKGKKKRKTWVRKFLEKGSVHGKLLLEDLRLDGAGFINFLRMSTSDFEILLRMVAPKISRRNTKYRKAITPDIRLAITLRYLASGDSFTSLMYTFRISKQTISTVVPEVCEALISALKGYIKVSKQKGCIVKFYFFLSLSLSPYISGI</sequence>
<evidence type="ECO:0008006" key="4">
    <source>
        <dbReference type="Google" id="ProtNLM"/>
    </source>
</evidence>
<keyword evidence="1" id="KW-0812">Transmembrane</keyword>
<organism evidence="2 3">
    <name type="scientific">Petrolisthes manimaculis</name>
    <dbReference type="NCBI Taxonomy" id="1843537"/>
    <lineage>
        <taxon>Eukaryota</taxon>
        <taxon>Metazoa</taxon>
        <taxon>Ecdysozoa</taxon>
        <taxon>Arthropoda</taxon>
        <taxon>Crustacea</taxon>
        <taxon>Multicrustacea</taxon>
        <taxon>Malacostraca</taxon>
        <taxon>Eumalacostraca</taxon>
        <taxon>Eucarida</taxon>
        <taxon>Decapoda</taxon>
        <taxon>Pleocyemata</taxon>
        <taxon>Anomura</taxon>
        <taxon>Galatheoidea</taxon>
        <taxon>Porcellanidae</taxon>
        <taxon>Petrolisthes</taxon>
    </lineage>
</organism>
<keyword evidence="1" id="KW-1133">Transmembrane helix</keyword>
<accession>A0AAE1PB87</accession>
<evidence type="ECO:0000256" key="1">
    <source>
        <dbReference type="SAM" id="Phobius"/>
    </source>
</evidence>